<evidence type="ECO:0000256" key="9">
    <source>
        <dbReference type="SAM" id="MobiDB-lite"/>
    </source>
</evidence>
<dbReference type="EMBL" id="KE361632">
    <property type="protein sequence ID" value="EPQ29200.1"/>
    <property type="molecule type" value="Genomic_DNA"/>
</dbReference>
<feature type="compositionally biased region" description="Low complexity" evidence="9">
    <location>
        <begin position="789"/>
        <end position="801"/>
    </location>
</feature>
<feature type="compositionally biased region" description="Acidic residues" evidence="9">
    <location>
        <begin position="1145"/>
        <end position="1158"/>
    </location>
</feature>
<dbReference type="PANTHER" id="PTHR13466">
    <property type="entry name" value="TEX2 PROTEIN-RELATED"/>
    <property type="match status" value="1"/>
</dbReference>
<dbReference type="HOGENOM" id="CLU_239619_0_0_1"/>
<dbReference type="GO" id="GO:0008289">
    <property type="term" value="F:lipid binding"/>
    <property type="evidence" value="ECO:0007669"/>
    <property type="project" value="UniProtKB-KW"/>
</dbReference>
<keyword evidence="4" id="KW-0256">Endoplasmic reticulum</keyword>
<feature type="compositionally biased region" description="Polar residues" evidence="9">
    <location>
        <begin position="1701"/>
        <end position="1718"/>
    </location>
</feature>
<keyword evidence="7" id="KW-0446">Lipid-binding</keyword>
<feature type="compositionally biased region" description="Polar residues" evidence="9">
    <location>
        <begin position="1682"/>
        <end position="1691"/>
    </location>
</feature>
<evidence type="ECO:0000256" key="5">
    <source>
        <dbReference type="ARBA" id="ARBA00022989"/>
    </source>
</evidence>
<dbReference type="GO" id="GO:1990456">
    <property type="term" value="P:mitochondrion-endoplasmic reticulum membrane tethering"/>
    <property type="evidence" value="ECO:0007669"/>
    <property type="project" value="TreeGrafter"/>
</dbReference>
<gene>
    <name evidence="12" type="ORF">PFL1_03487</name>
</gene>
<evidence type="ECO:0000313" key="13">
    <source>
        <dbReference type="Proteomes" id="UP000053664"/>
    </source>
</evidence>
<dbReference type="KEGG" id="pfp:PFL1_03487"/>
<feature type="region of interest" description="Disordered" evidence="9">
    <location>
        <begin position="719"/>
        <end position="738"/>
    </location>
</feature>
<feature type="domain" description="SMP-LTD" evidence="11">
    <location>
        <begin position="517"/>
        <end position="708"/>
    </location>
</feature>
<protein>
    <recommendedName>
        <fullName evidence="11">SMP-LTD domain-containing protein</fullName>
    </recommendedName>
</protein>
<feature type="compositionally biased region" description="Low complexity" evidence="9">
    <location>
        <begin position="1784"/>
        <end position="1796"/>
    </location>
</feature>
<feature type="compositionally biased region" description="Low complexity" evidence="9">
    <location>
        <begin position="764"/>
        <end position="779"/>
    </location>
</feature>
<feature type="compositionally biased region" description="Low complexity" evidence="9">
    <location>
        <begin position="1375"/>
        <end position="1393"/>
    </location>
</feature>
<proteinExistence type="predicted"/>
<feature type="transmembrane region" description="Helical" evidence="10">
    <location>
        <begin position="7"/>
        <end position="29"/>
    </location>
</feature>
<feature type="compositionally biased region" description="Polar residues" evidence="9">
    <location>
        <begin position="1624"/>
        <end position="1637"/>
    </location>
</feature>
<feature type="region of interest" description="Disordered" evidence="9">
    <location>
        <begin position="1903"/>
        <end position="1948"/>
    </location>
</feature>
<evidence type="ECO:0000256" key="7">
    <source>
        <dbReference type="ARBA" id="ARBA00023121"/>
    </source>
</evidence>
<feature type="region of interest" description="Disordered" evidence="9">
    <location>
        <begin position="421"/>
        <end position="440"/>
    </location>
</feature>
<keyword evidence="2" id="KW-0813">Transport</keyword>
<feature type="compositionally biased region" description="Acidic residues" evidence="9">
    <location>
        <begin position="292"/>
        <end position="312"/>
    </location>
</feature>
<keyword evidence="5 10" id="KW-1133">Transmembrane helix</keyword>
<sequence length="1948" mass="199069">MLRELFYYILGGITFLPLCLVAGLVHFHLTCPPLDAQDAGHGISPDVELTQERKVMALDLAAANAALVSELESNRGKDRPQGSSTAPAAAKRLGPGPAPSAGTKPHLSGPLVVRPRFAADADVAATAAAASTTAAAPSSSSLSNSDLAGNSSDAGRKPASNNANAGPSSSSAGGTSYMTQMYKGLLDYRKMGTKRTLPPSADSKGTQPGQNGASGPTSATGTGTGTGSGAGSDTNLTGTVGRESFHCILKAPILYLYSSDDVSDPSTECHAAIDLRGKRVSIFVAGLGDTMGEPDTDEEDDDDDDRDNDDDDQNRPNGGHRAAGGDGADDGASRNQRQGHPSTNKPQPGPLAAVKDAAGAYDTQSSAGSDAEALPAANADGRRAASKLARAGWKKAKRVAVRDGELFMKRNAIRILGNWTGRSAGSKSQRSAPGQGRQQRPQWFIFCKSTNSMEDWYHALLQASFMPESGPKAGAATGVDGGGAPTLSLRPGQDPLDPVFSKEDMASLLVSLDSLPDPIPLRWLNAMVGRIFYSVYRTAWLEDYITRKMMKKISRVKTPGFLGDIKVQEVDVGRRAPGFSRPMLKSLTSDGEASMEVACHYVGEVRITIATSVTISLGSRFKPYTIPLVLAVVLRSLEGNLLLQVKPPPSNRLWFGFTSLPKMEIDVEPVVSARKVQWGMVTRLIEGRIRELLTESIVVPNMDDVPFFDTRGLPHRGAIFGDAAKRPDDSLSTAASNEVAKAAQPDAATAATAATAAVAAAAQRGHQSAPASGATTPSSVETKQLNGPSADGGAATSTATADRGDAASLRNRKSSNLKAAQDPSHPQQQHRLSSPAAAGLSDLLSRDLAAGGSLSNDKLSTSPSRSDSRLSQQQQQQQHSQPQQPQQQQQSQNRKSWFGGGSRQSATPGPTPSSSLPPGSRSRGGKGREQSSLAWGNASLSHVPGRSLQPQQQSSPKLEPMQDLVAADGQNQGAGTAVDAGFESHRRNNKSISSISSSALGTDESGASALTDRLDAPAAVPATEATEAASKTGADLAAPDQGSDAPTPRAEHYPGSTTSSSKAPSLMVSKASEEDVAALGGDSGEAASHEARPDSALAIETGGRQEPLIDSPSSLVGSGHQPRSSSPSSLGSDLRLVPADHDAGDADDAEASADEDNDGTSLSKSLGASGRSMGGYDGSSISRTSSSPSVASGVKSTHGFAPPPRRTAAAPPTRRDNDAAKANDSASSGLGAAYQSRYGLGGASDASSLSSPSSEGPASATTALLLSSWTKAKASMADKESRQAAAKDAKDAIKRGWASWNSKRNDRGGGNSSGFSDVASTATASSNRSSGLLSSASNSSRFSLTPSRSSWYGNGSSPPADPTSMGTGLESGQHGSRSGSHSSIAASASAALSEAERRAHLRRSGIQDEVDDSGSARSSSSGRQPYRELRASKAAHQGGPRPDYDQPAADPSSTSSGQWSVSVPSLAAPAPALQRQASENSGHQRDAREPNRGHGDYPARGEARGLEGSQGSPVNTVPRRRVSSTASSGAGGGVSFMPPAPTTTTGLASTSSFSGSTLSPIEGQSPLPTPPTDPMRGSSPEEASGLGLRQPPPTAQAEPAARSDEAFRSPASSASDKRTPRADATTTLSPEMHTTSPRLYGSAVVGAGGMATPSSPSMGGGAKVQTQPGRAAMMAVPGIPSMQKSIPQSFSAPPPTEAMSAASQPPQPRTSGSPTMTRMGSMFRMSGLGSEGGGQAVDAKTSGGAVDPGTVTANPLEDELPVPSAAVSGDGRGIDQATDRAPADDAAGGLGLTNLTPSVSATEVAASSIPEGEADDAAPSSMPGETDDGETVSGPAGVAAAAMPAPARGVGEEVAAGGPGPSQGKSQQPTPTEQGEVEGVTTDDDGAGTFAEVAAAEGPAVDREFAESQLDMGPAVAVGSSEVKLDDGSRQRPQREGVSAQGGRPWIH</sequence>
<dbReference type="GeneID" id="19317597"/>
<dbReference type="PROSITE" id="PS51847">
    <property type="entry name" value="SMP"/>
    <property type="match status" value="1"/>
</dbReference>
<evidence type="ECO:0000256" key="8">
    <source>
        <dbReference type="ARBA" id="ARBA00023136"/>
    </source>
</evidence>
<dbReference type="GO" id="GO:0015914">
    <property type="term" value="P:phospholipid transport"/>
    <property type="evidence" value="ECO:0007669"/>
    <property type="project" value="TreeGrafter"/>
</dbReference>
<feature type="compositionally biased region" description="Basic and acidic residues" evidence="9">
    <location>
        <begin position="1482"/>
        <end position="1505"/>
    </location>
</feature>
<dbReference type="eggNOG" id="KOG2238">
    <property type="taxonomic scope" value="Eukaryota"/>
</dbReference>
<feature type="compositionally biased region" description="Low complexity" evidence="9">
    <location>
        <begin position="871"/>
        <end position="892"/>
    </location>
</feature>
<feature type="compositionally biased region" description="Low complexity" evidence="9">
    <location>
        <begin position="1542"/>
        <end position="1560"/>
    </location>
</feature>
<dbReference type="CDD" id="cd21675">
    <property type="entry name" value="SMP_TEX2"/>
    <property type="match status" value="1"/>
</dbReference>
<feature type="region of interest" description="Disordered" evidence="9">
    <location>
        <begin position="764"/>
        <end position="835"/>
    </location>
</feature>
<feature type="compositionally biased region" description="Low complexity" evidence="9">
    <location>
        <begin position="1413"/>
        <end position="1423"/>
    </location>
</feature>
<feature type="compositionally biased region" description="Low complexity" evidence="9">
    <location>
        <begin position="132"/>
        <end position="174"/>
    </location>
</feature>
<dbReference type="Pfam" id="PF10296">
    <property type="entry name" value="MMM1"/>
    <property type="match status" value="1"/>
</dbReference>
<dbReference type="GO" id="GO:0005789">
    <property type="term" value="C:endoplasmic reticulum membrane"/>
    <property type="evidence" value="ECO:0007669"/>
    <property type="project" value="UniProtKB-SubCell"/>
</dbReference>
<reference evidence="12 13" key="1">
    <citation type="journal article" date="2013" name="Plant Cell">
        <title>The transition from a phytopathogenic smut ancestor to an anamorphic biocontrol agent deciphered by comparative whole-genome analysis.</title>
        <authorList>
            <person name="Lefebvre F."/>
            <person name="Joly D.L."/>
            <person name="Labbe C."/>
            <person name="Teichmann B."/>
            <person name="Linning R."/>
            <person name="Belzile F."/>
            <person name="Bakkeren G."/>
            <person name="Belanger R.R."/>
        </authorList>
    </citation>
    <scope>NUCLEOTIDE SEQUENCE [LARGE SCALE GENOMIC DNA]</scope>
    <source>
        <strain evidence="12 13">PF-1</strain>
    </source>
</reference>
<feature type="compositionally biased region" description="Low complexity" evidence="9">
    <location>
        <begin position="1179"/>
        <end position="1196"/>
    </location>
</feature>
<feature type="compositionally biased region" description="Polar residues" evidence="9">
    <location>
        <begin position="816"/>
        <end position="832"/>
    </location>
</feature>
<feature type="compositionally biased region" description="Polar residues" evidence="9">
    <location>
        <begin position="930"/>
        <end position="940"/>
    </location>
</feature>
<dbReference type="Proteomes" id="UP000053664">
    <property type="component" value="Unassembled WGS sequence"/>
</dbReference>
<evidence type="ECO:0000256" key="4">
    <source>
        <dbReference type="ARBA" id="ARBA00022824"/>
    </source>
</evidence>
<feature type="compositionally biased region" description="Low complexity" evidence="9">
    <location>
        <begin position="1243"/>
        <end position="1260"/>
    </location>
</feature>
<evidence type="ECO:0000256" key="6">
    <source>
        <dbReference type="ARBA" id="ARBA00023055"/>
    </source>
</evidence>
<keyword evidence="3 10" id="KW-0812">Transmembrane</keyword>
<feature type="compositionally biased region" description="Basic and acidic residues" evidence="9">
    <location>
        <begin position="1923"/>
        <end position="1935"/>
    </location>
</feature>
<feature type="compositionally biased region" description="Low complexity" evidence="9">
    <location>
        <begin position="1319"/>
        <end position="1350"/>
    </location>
</feature>
<feature type="compositionally biased region" description="Basic and acidic residues" evidence="9">
    <location>
        <begin position="1276"/>
        <end position="1294"/>
    </location>
</feature>
<feature type="region of interest" description="Disordered" evidence="9">
    <location>
        <begin position="286"/>
        <end position="352"/>
    </location>
</feature>
<feature type="region of interest" description="Disordered" evidence="9">
    <location>
        <begin position="1273"/>
        <end position="1887"/>
    </location>
</feature>
<comment type="subcellular location">
    <subcellularLocation>
        <location evidence="1">Endoplasmic reticulum membrane</location>
    </subcellularLocation>
</comment>
<feature type="compositionally biased region" description="Polar residues" evidence="9">
    <location>
        <begin position="333"/>
        <end position="346"/>
    </location>
</feature>
<feature type="region of interest" description="Disordered" evidence="9">
    <location>
        <begin position="71"/>
        <end position="109"/>
    </location>
</feature>
<feature type="compositionally biased region" description="Low complexity" evidence="9">
    <location>
        <begin position="1016"/>
        <end position="1029"/>
    </location>
</feature>
<evidence type="ECO:0000256" key="3">
    <source>
        <dbReference type="ARBA" id="ARBA00022692"/>
    </source>
</evidence>
<feature type="region of interest" description="Disordered" evidence="9">
    <location>
        <begin position="851"/>
        <end position="1260"/>
    </location>
</feature>
<dbReference type="GO" id="GO:0032865">
    <property type="term" value="C:ERMES complex"/>
    <property type="evidence" value="ECO:0007669"/>
    <property type="project" value="TreeGrafter"/>
</dbReference>
<keyword evidence="6" id="KW-0445">Lipid transport</keyword>
<evidence type="ECO:0000313" key="12">
    <source>
        <dbReference type="EMBL" id="EPQ29200.1"/>
    </source>
</evidence>
<dbReference type="InterPro" id="IPR031468">
    <property type="entry name" value="SMP_LBD"/>
</dbReference>
<feature type="compositionally biased region" description="Low complexity" evidence="9">
    <location>
        <begin position="1832"/>
        <end position="1872"/>
    </location>
</feature>
<evidence type="ECO:0000256" key="2">
    <source>
        <dbReference type="ARBA" id="ARBA00022448"/>
    </source>
</evidence>
<feature type="compositionally biased region" description="Low complexity" evidence="9">
    <location>
        <begin position="912"/>
        <end position="921"/>
    </location>
</feature>
<feature type="compositionally biased region" description="Low complexity" evidence="9">
    <location>
        <begin position="1117"/>
        <end position="1136"/>
    </location>
</feature>
<feature type="region of interest" description="Disordered" evidence="9">
    <location>
        <begin position="193"/>
        <end position="237"/>
    </location>
</feature>
<organism evidence="12 13">
    <name type="scientific">Pseudozyma flocculosa PF-1</name>
    <dbReference type="NCBI Taxonomy" id="1277687"/>
    <lineage>
        <taxon>Eukaryota</taxon>
        <taxon>Fungi</taxon>
        <taxon>Dikarya</taxon>
        <taxon>Basidiomycota</taxon>
        <taxon>Ustilaginomycotina</taxon>
        <taxon>Ustilaginomycetes</taxon>
        <taxon>Ustilaginales</taxon>
        <taxon>Ustilaginaceae</taxon>
        <taxon>Pseudozyma</taxon>
    </lineage>
</organism>
<dbReference type="InterPro" id="IPR019411">
    <property type="entry name" value="MMM1_dom"/>
</dbReference>
<accession>A0A061HAY6</accession>
<dbReference type="PANTHER" id="PTHR13466:SF19">
    <property type="entry name" value="NUCLEUS-VACUOLE JUNCTION PROTEIN 2"/>
    <property type="match status" value="1"/>
</dbReference>
<evidence type="ECO:0000259" key="11">
    <source>
        <dbReference type="PROSITE" id="PS51847"/>
    </source>
</evidence>
<dbReference type="OrthoDB" id="26740at2759"/>
<feature type="compositionally biased region" description="Low complexity" evidence="9">
    <location>
        <begin position="1451"/>
        <end position="1473"/>
    </location>
</feature>
<name>A0A061HAY6_9BASI</name>
<feature type="region of interest" description="Disordered" evidence="9">
    <location>
        <begin position="132"/>
        <end position="176"/>
    </location>
</feature>
<keyword evidence="8 10" id="KW-0472">Membrane</keyword>
<evidence type="ECO:0000256" key="10">
    <source>
        <dbReference type="SAM" id="Phobius"/>
    </source>
</evidence>
<feature type="compositionally biased region" description="Polar residues" evidence="9">
    <location>
        <begin position="853"/>
        <end position="865"/>
    </location>
</feature>
<evidence type="ECO:0000256" key="1">
    <source>
        <dbReference type="ARBA" id="ARBA00004586"/>
    </source>
</evidence>
<dbReference type="RefSeq" id="XP_007879195.1">
    <property type="nucleotide sequence ID" value="XM_007881004.1"/>
</dbReference>